<dbReference type="Gene3D" id="2.30.110.10">
    <property type="entry name" value="Electron Transport, Fmn-binding Protein, Chain A"/>
    <property type="match status" value="1"/>
</dbReference>
<dbReference type="EMBL" id="BAAAQN010000026">
    <property type="protein sequence ID" value="GAA2038475.1"/>
    <property type="molecule type" value="Genomic_DNA"/>
</dbReference>
<reference evidence="1 2" key="1">
    <citation type="journal article" date="2019" name="Int. J. Syst. Evol. Microbiol.">
        <title>The Global Catalogue of Microorganisms (GCM) 10K type strain sequencing project: providing services to taxonomists for standard genome sequencing and annotation.</title>
        <authorList>
            <consortium name="The Broad Institute Genomics Platform"/>
            <consortium name="The Broad Institute Genome Sequencing Center for Infectious Disease"/>
            <person name="Wu L."/>
            <person name="Ma J."/>
        </authorList>
    </citation>
    <scope>NUCLEOTIDE SEQUENCE [LARGE SCALE GENOMIC DNA]</scope>
    <source>
        <strain evidence="1 2">JCM 16014</strain>
    </source>
</reference>
<evidence type="ECO:0000313" key="2">
    <source>
        <dbReference type="Proteomes" id="UP001500751"/>
    </source>
</evidence>
<proteinExistence type="predicted"/>
<sequence>MGKDEAIEYLTEDEALKLVATVPVGRVVYSRFAMPAVHLVNFRLDGQDVVFKTRKGAKFAAAVADTVVAFEVDEFDQDTRSGWTVTLTGRSKLVTSKAEQERLARLGVDPWIPDREYFIKVRTQVIAGRRIRPHELVGHDVDADGFAGA</sequence>
<dbReference type="RefSeq" id="WP_344667610.1">
    <property type="nucleotide sequence ID" value="NZ_BAAAQN010000026.1"/>
</dbReference>
<name>A0ABN2UQP4_9ACTN</name>
<accession>A0ABN2UQP4</accession>
<organism evidence="1 2">
    <name type="scientific">Catenulispora yoronensis</name>
    <dbReference type="NCBI Taxonomy" id="450799"/>
    <lineage>
        <taxon>Bacteria</taxon>
        <taxon>Bacillati</taxon>
        <taxon>Actinomycetota</taxon>
        <taxon>Actinomycetes</taxon>
        <taxon>Catenulisporales</taxon>
        <taxon>Catenulisporaceae</taxon>
        <taxon>Catenulispora</taxon>
    </lineage>
</organism>
<dbReference type="SUPFAM" id="SSF50475">
    <property type="entry name" value="FMN-binding split barrel"/>
    <property type="match status" value="1"/>
</dbReference>
<evidence type="ECO:0000313" key="1">
    <source>
        <dbReference type="EMBL" id="GAA2038475.1"/>
    </source>
</evidence>
<dbReference type="InterPro" id="IPR024747">
    <property type="entry name" value="Pyridox_Oxase-rel"/>
</dbReference>
<protein>
    <submittedName>
        <fullName evidence="1">Pyridoxamine 5'-phosphate oxidase family protein</fullName>
    </submittedName>
</protein>
<keyword evidence="2" id="KW-1185">Reference proteome</keyword>
<dbReference type="Pfam" id="PF12900">
    <property type="entry name" value="Pyridox_ox_2"/>
    <property type="match status" value="1"/>
</dbReference>
<gene>
    <name evidence="1" type="ORF">GCM10009839_45060</name>
</gene>
<dbReference type="Proteomes" id="UP001500751">
    <property type="component" value="Unassembled WGS sequence"/>
</dbReference>
<dbReference type="InterPro" id="IPR012349">
    <property type="entry name" value="Split_barrel_FMN-bd"/>
</dbReference>
<comment type="caution">
    <text evidence="1">The sequence shown here is derived from an EMBL/GenBank/DDBJ whole genome shotgun (WGS) entry which is preliminary data.</text>
</comment>